<evidence type="ECO:0000259" key="9">
    <source>
        <dbReference type="Pfam" id="PF02875"/>
    </source>
</evidence>
<dbReference type="PANTHER" id="PTHR43692:SF1">
    <property type="entry name" value="UDP-N-ACETYLMURAMOYLALANINE--D-GLUTAMATE LIGASE"/>
    <property type="match status" value="1"/>
</dbReference>
<comment type="function">
    <text evidence="7 8">Cell wall formation. Catalyzes the addition of glutamate to the nucleotide precursor UDP-N-acetylmuramoyl-L-alanine (UMA).</text>
</comment>
<dbReference type="GO" id="GO:0008764">
    <property type="term" value="F:UDP-N-acetylmuramoylalanine-D-glutamate ligase activity"/>
    <property type="evidence" value="ECO:0007669"/>
    <property type="project" value="UniProtKB-UniRule"/>
</dbReference>
<keyword evidence="6 7" id="KW-0067">ATP-binding</keyword>
<comment type="caution">
    <text evidence="11">The sequence shown here is derived from an EMBL/GenBank/DDBJ whole genome shotgun (WGS) entry which is preliminary data.</text>
</comment>
<dbReference type="Pfam" id="PF02875">
    <property type="entry name" value="Mur_ligase_C"/>
    <property type="match status" value="1"/>
</dbReference>
<organism evidence="11 12">
    <name type="scientific">Natronospira elongata</name>
    <dbReference type="NCBI Taxonomy" id="3110268"/>
    <lineage>
        <taxon>Bacteria</taxon>
        <taxon>Pseudomonadati</taxon>
        <taxon>Pseudomonadota</taxon>
        <taxon>Gammaproteobacteria</taxon>
        <taxon>Natronospirales</taxon>
        <taxon>Natronospiraceae</taxon>
        <taxon>Natronospira</taxon>
    </lineage>
</organism>
<dbReference type="SUPFAM" id="SSF51984">
    <property type="entry name" value="MurCD N-terminal domain"/>
    <property type="match status" value="1"/>
</dbReference>
<dbReference type="SUPFAM" id="SSF53623">
    <property type="entry name" value="MurD-like peptide ligases, catalytic domain"/>
    <property type="match status" value="1"/>
</dbReference>
<keyword evidence="5 7" id="KW-0547">Nucleotide-binding</keyword>
<keyword evidence="3 7" id="KW-0963">Cytoplasm</keyword>
<dbReference type="GO" id="GO:0005524">
    <property type="term" value="F:ATP binding"/>
    <property type="evidence" value="ECO:0007669"/>
    <property type="project" value="UniProtKB-UniRule"/>
</dbReference>
<feature type="domain" description="Mur ligase central" evidence="10">
    <location>
        <begin position="115"/>
        <end position="287"/>
    </location>
</feature>
<evidence type="ECO:0000256" key="4">
    <source>
        <dbReference type="ARBA" id="ARBA00022598"/>
    </source>
</evidence>
<gene>
    <name evidence="7 11" type="primary">murD</name>
    <name evidence="11" type="ORF">VCB98_03300</name>
</gene>
<dbReference type="GO" id="GO:0071555">
    <property type="term" value="P:cell wall organization"/>
    <property type="evidence" value="ECO:0007669"/>
    <property type="project" value="UniProtKB-KW"/>
</dbReference>
<dbReference type="Pfam" id="PF08245">
    <property type="entry name" value="Mur_ligase_M"/>
    <property type="match status" value="1"/>
</dbReference>
<accession>A0AAP6JD89</accession>
<dbReference type="HAMAP" id="MF_00639">
    <property type="entry name" value="MurD"/>
    <property type="match status" value="1"/>
</dbReference>
<feature type="binding site" evidence="7">
    <location>
        <begin position="117"/>
        <end position="123"/>
    </location>
    <ligand>
        <name>ATP</name>
        <dbReference type="ChEBI" id="CHEBI:30616"/>
    </ligand>
</feature>
<dbReference type="NCBIfam" id="TIGR01087">
    <property type="entry name" value="murD"/>
    <property type="match status" value="1"/>
</dbReference>
<comment type="pathway">
    <text evidence="2 7 8">Cell wall biogenesis; peptidoglycan biosynthesis.</text>
</comment>
<feature type="domain" description="Mur ligase C-terminal" evidence="9">
    <location>
        <begin position="310"/>
        <end position="422"/>
    </location>
</feature>
<dbReference type="InterPro" id="IPR013221">
    <property type="entry name" value="Mur_ligase_cen"/>
</dbReference>
<comment type="subcellular location">
    <subcellularLocation>
        <location evidence="1 7 8">Cytoplasm</location>
    </subcellularLocation>
</comment>
<dbReference type="Gene3D" id="3.40.50.720">
    <property type="entry name" value="NAD(P)-binding Rossmann-like Domain"/>
    <property type="match status" value="1"/>
</dbReference>
<dbReference type="PANTHER" id="PTHR43692">
    <property type="entry name" value="UDP-N-ACETYLMURAMOYLALANINE--D-GLUTAMATE LIGASE"/>
    <property type="match status" value="1"/>
</dbReference>
<dbReference type="InterPro" id="IPR004101">
    <property type="entry name" value="Mur_ligase_C"/>
</dbReference>
<keyword evidence="12" id="KW-1185">Reference proteome</keyword>
<evidence type="ECO:0000313" key="12">
    <source>
        <dbReference type="Proteomes" id="UP001302316"/>
    </source>
</evidence>
<dbReference type="EC" id="6.3.2.9" evidence="7 8"/>
<dbReference type="Gene3D" id="3.40.1190.10">
    <property type="entry name" value="Mur-like, catalytic domain"/>
    <property type="match status" value="1"/>
</dbReference>
<dbReference type="InterPro" id="IPR036565">
    <property type="entry name" value="Mur-like_cat_sf"/>
</dbReference>
<keyword evidence="7 8" id="KW-0132">Cell division</keyword>
<protein>
    <recommendedName>
        <fullName evidence="7 8">UDP-N-acetylmuramoylalanine--D-glutamate ligase</fullName>
        <ecNumber evidence="7 8">6.3.2.9</ecNumber>
    </recommendedName>
    <alternativeName>
        <fullName evidence="7">D-glutamic acid-adding enzyme</fullName>
    </alternativeName>
    <alternativeName>
        <fullName evidence="7">UDP-N-acetylmuramoyl-L-alanyl-D-glutamate synthetase</fullName>
    </alternativeName>
</protein>
<keyword evidence="7 8" id="KW-0133">Cell shape</keyword>
<reference evidence="11 12" key="1">
    <citation type="submission" date="2023-12" db="EMBL/GenBank/DDBJ databases">
        <title>Whole-genome sequencing of halo(alkali)philic microorganisms from hypersaline lakes.</title>
        <authorList>
            <person name="Sorokin D.Y."/>
            <person name="Merkel A.Y."/>
            <person name="Messina E."/>
            <person name="Yakimov M."/>
        </authorList>
    </citation>
    <scope>NUCLEOTIDE SEQUENCE [LARGE SCALE GENOMIC DNA]</scope>
    <source>
        <strain evidence="11 12">AB-CW1</strain>
    </source>
</reference>
<dbReference type="GO" id="GO:0005737">
    <property type="term" value="C:cytoplasm"/>
    <property type="evidence" value="ECO:0007669"/>
    <property type="project" value="UniProtKB-SubCell"/>
</dbReference>
<dbReference type="GO" id="GO:0008360">
    <property type="term" value="P:regulation of cell shape"/>
    <property type="evidence" value="ECO:0007669"/>
    <property type="project" value="UniProtKB-KW"/>
</dbReference>
<keyword evidence="7 8" id="KW-0573">Peptidoglycan synthesis</keyword>
<evidence type="ECO:0000256" key="7">
    <source>
        <dbReference type="HAMAP-Rule" id="MF_00639"/>
    </source>
</evidence>
<evidence type="ECO:0000256" key="8">
    <source>
        <dbReference type="RuleBase" id="RU003664"/>
    </source>
</evidence>
<evidence type="ECO:0000256" key="1">
    <source>
        <dbReference type="ARBA" id="ARBA00004496"/>
    </source>
</evidence>
<sequence length="449" mass="47361">MAAIADKQPRQNLVIGLGRTGLSLVRHLLARGESVAVVDSRVRPPMLERLNREYPAADWQGAIPDQPPTGCERILLSPGVAADLPLLQQARAQGLEVIGDVELFARHHQAPLVAVTGSNGKSTVVSLIAHLAGGEAAGVFAGGNLGQPALDLLASEPKLCVLELSSFQLESTSSLDARVGVVLNVSEDHLDRHGDMDQYTAAKARLVGQSRTLVLNRDDPRVAAMAGDASSVVWFGAGQPRGETEYGLLEADDGLWLVRGERRLVAADRLPLAGRHNQLNLLAALATLELLGYAMDEVLARLETFSGLPHRMQTVPSRDGRRWINDSKATNLGATLAALAGLDAPVVLIAGGQPKGQDFAPLGPALARSARGLVVIGEAADQLSAVAPTDLPLRRAADMPAAVSAAAEMAHEGDVILLSPACASFDQFRDFAARGQAFEQAVQAREVRA</sequence>
<dbReference type="InterPro" id="IPR005762">
    <property type="entry name" value="MurD"/>
</dbReference>
<name>A0AAP6JD89_9GAMM</name>
<evidence type="ECO:0000256" key="3">
    <source>
        <dbReference type="ARBA" id="ARBA00022490"/>
    </source>
</evidence>
<dbReference type="EMBL" id="JAYGII010000004">
    <property type="protein sequence ID" value="MEA5444841.1"/>
    <property type="molecule type" value="Genomic_DNA"/>
</dbReference>
<evidence type="ECO:0000259" key="10">
    <source>
        <dbReference type="Pfam" id="PF08245"/>
    </source>
</evidence>
<dbReference type="Proteomes" id="UP001302316">
    <property type="component" value="Unassembled WGS sequence"/>
</dbReference>
<dbReference type="GO" id="GO:0051301">
    <property type="term" value="P:cell division"/>
    <property type="evidence" value="ECO:0007669"/>
    <property type="project" value="UniProtKB-KW"/>
</dbReference>
<dbReference type="AlphaFoldDB" id="A0AAP6JD89"/>
<dbReference type="Pfam" id="PF21799">
    <property type="entry name" value="MurD-like_N"/>
    <property type="match status" value="1"/>
</dbReference>
<keyword evidence="7 8" id="KW-0131">Cell cycle</keyword>
<evidence type="ECO:0000256" key="5">
    <source>
        <dbReference type="ARBA" id="ARBA00022741"/>
    </source>
</evidence>
<keyword evidence="7 8" id="KW-0961">Cell wall biogenesis/degradation</keyword>
<dbReference type="Gene3D" id="3.90.190.20">
    <property type="entry name" value="Mur ligase, C-terminal domain"/>
    <property type="match status" value="1"/>
</dbReference>
<comment type="catalytic activity">
    <reaction evidence="7 8">
        <text>UDP-N-acetyl-alpha-D-muramoyl-L-alanine + D-glutamate + ATP = UDP-N-acetyl-alpha-D-muramoyl-L-alanyl-D-glutamate + ADP + phosphate + H(+)</text>
        <dbReference type="Rhea" id="RHEA:16429"/>
        <dbReference type="ChEBI" id="CHEBI:15378"/>
        <dbReference type="ChEBI" id="CHEBI:29986"/>
        <dbReference type="ChEBI" id="CHEBI:30616"/>
        <dbReference type="ChEBI" id="CHEBI:43474"/>
        <dbReference type="ChEBI" id="CHEBI:83898"/>
        <dbReference type="ChEBI" id="CHEBI:83900"/>
        <dbReference type="ChEBI" id="CHEBI:456216"/>
        <dbReference type="EC" id="6.3.2.9"/>
    </reaction>
</comment>
<evidence type="ECO:0000256" key="2">
    <source>
        <dbReference type="ARBA" id="ARBA00004752"/>
    </source>
</evidence>
<dbReference type="GO" id="GO:0009252">
    <property type="term" value="P:peptidoglycan biosynthetic process"/>
    <property type="evidence" value="ECO:0007669"/>
    <property type="project" value="UniProtKB-UniRule"/>
</dbReference>
<dbReference type="InterPro" id="IPR036615">
    <property type="entry name" value="Mur_ligase_C_dom_sf"/>
</dbReference>
<evidence type="ECO:0000256" key="6">
    <source>
        <dbReference type="ARBA" id="ARBA00022840"/>
    </source>
</evidence>
<dbReference type="SUPFAM" id="SSF53244">
    <property type="entry name" value="MurD-like peptide ligases, peptide-binding domain"/>
    <property type="match status" value="1"/>
</dbReference>
<dbReference type="RefSeq" id="WP_346050461.1">
    <property type="nucleotide sequence ID" value="NZ_JAYGII010000004.1"/>
</dbReference>
<keyword evidence="4 7" id="KW-0436">Ligase</keyword>
<proteinExistence type="inferred from homology"/>
<evidence type="ECO:0000313" key="11">
    <source>
        <dbReference type="EMBL" id="MEA5444841.1"/>
    </source>
</evidence>
<comment type="similarity">
    <text evidence="7">Belongs to the MurCDEF family.</text>
</comment>